<feature type="non-terminal residue" evidence="1">
    <location>
        <position position="1"/>
    </location>
</feature>
<name>A0A7J9S8C6_METMI</name>
<dbReference type="AlphaFoldDB" id="A0A7J9S8C6"/>
<gene>
    <name evidence="1" type="ORF">HNP92_002014</name>
</gene>
<evidence type="ECO:0000313" key="1">
    <source>
        <dbReference type="EMBL" id="MBB6402689.1"/>
    </source>
</evidence>
<sequence>NIACLTADVACAILPGATGGGLAVKAIERGVKQADNVGDLFKWLDTALDVNKADNIADLGQISENTLSKWKSTTFKNEKDSIKYHYEEHVSSRNIDMTIEEYTDKAENLYNRYLTGNLPENAKVIDTKLGDGSAGTKITIGPNSNNEMGIYSKDGKIITYHPKNPNK</sequence>
<protein>
    <submittedName>
        <fullName evidence="1">Uncharacterized protein</fullName>
    </submittedName>
</protein>
<organism evidence="1 2">
    <name type="scientific">Methanococcus maripaludis</name>
    <name type="common">Methanococcus deltae</name>
    <dbReference type="NCBI Taxonomy" id="39152"/>
    <lineage>
        <taxon>Archaea</taxon>
        <taxon>Methanobacteriati</taxon>
        <taxon>Methanobacteriota</taxon>
        <taxon>Methanomada group</taxon>
        <taxon>Methanococci</taxon>
        <taxon>Methanococcales</taxon>
        <taxon>Methanococcaceae</taxon>
        <taxon>Methanococcus</taxon>
    </lineage>
</organism>
<proteinExistence type="predicted"/>
<dbReference type="EMBL" id="JACHEC010000008">
    <property type="protein sequence ID" value="MBB6402689.1"/>
    <property type="molecule type" value="Genomic_DNA"/>
</dbReference>
<comment type="caution">
    <text evidence="1">The sequence shown here is derived from an EMBL/GenBank/DDBJ whole genome shotgun (WGS) entry which is preliminary data.</text>
</comment>
<accession>A0A7J9S8C6</accession>
<dbReference type="Proteomes" id="UP000536195">
    <property type="component" value="Unassembled WGS sequence"/>
</dbReference>
<reference evidence="1 2" key="1">
    <citation type="submission" date="2020-08" db="EMBL/GenBank/DDBJ databases">
        <title>Genomic Encyclopedia of Type Strains, Phase IV (KMG-V): Genome sequencing to study the core and pangenomes of soil and plant-associated prokaryotes.</title>
        <authorList>
            <person name="Whitman W."/>
        </authorList>
    </citation>
    <scope>NUCLEOTIDE SEQUENCE [LARGE SCALE GENOMIC DNA]</scope>
    <source>
        <strain evidence="1 2">C11</strain>
    </source>
</reference>
<evidence type="ECO:0000313" key="2">
    <source>
        <dbReference type="Proteomes" id="UP000536195"/>
    </source>
</evidence>